<evidence type="ECO:0000256" key="1">
    <source>
        <dbReference type="SAM" id="MobiDB-lite"/>
    </source>
</evidence>
<feature type="compositionally biased region" description="Basic and acidic residues" evidence="1">
    <location>
        <begin position="53"/>
        <end position="70"/>
    </location>
</feature>
<dbReference type="Proteomes" id="UP000176939">
    <property type="component" value="Unassembled WGS sequence"/>
</dbReference>
<comment type="caution">
    <text evidence="2">The sequence shown here is derived from an EMBL/GenBank/DDBJ whole genome shotgun (WGS) entry which is preliminary data.</text>
</comment>
<accession>A0A1F7X7D7</accession>
<reference evidence="2 3" key="1">
    <citation type="journal article" date="2016" name="Nat. Commun.">
        <title>Thousands of microbial genomes shed light on interconnected biogeochemical processes in an aquifer system.</title>
        <authorList>
            <person name="Anantharaman K."/>
            <person name="Brown C.T."/>
            <person name="Hug L.A."/>
            <person name="Sharon I."/>
            <person name="Castelle C.J."/>
            <person name="Probst A.J."/>
            <person name="Thomas B.C."/>
            <person name="Singh A."/>
            <person name="Wilkins M.J."/>
            <person name="Karaoz U."/>
            <person name="Brodie E.L."/>
            <person name="Williams K.H."/>
            <person name="Hubbard S.S."/>
            <person name="Banfield J.F."/>
        </authorList>
    </citation>
    <scope>NUCLEOTIDE SEQUENCE [LARGE SCALE GENOMIC DNA]</scope>
</reference>
<protein>
    <submittedName>
        <fullName evidence="2">Uncharacterized protein</fullName>
    </submittedName>
</protein>
<organism evidence="2 3">
    <name type="scientific">Candidatus Woesebacteria bacterium RBG_13_36_22</name>
    <dbReference type="NCBI Taxonomy" id="1802478"/>
    <lineage>
        <taxon>Bacteria</taxon>
        <taxon>Candidatus Woeseibacteriota</taxon>
    </lineage>
</organism>
<name>A0A1F7X7D7_9BACT</name>
<evidence type="ECO:0000313" key="3">
    <source>
        <dbReference type="Proteomes" id="UP000176939"/>
    </source>
</evidence>
<feature type="region of interest" description="Disordered" evidence="1">
    <location>
        <begin position="51"/>
        <end position="70"/>
    </location>
</feature>
<dbReference type="AlphaFoldDB" id="A0A1F7X7D7"/>
<evidence type="ECO:0000313" key="2">
    <source>
        <dbReference type="EMBL" id="OGM10629.1"/>
    </source>
</evidence>
<sequence>MTMDEIELFRCHFCLRHKPIGECKQVWIKGKIFPVDACSNCVELAKKGIYGEGTDKESTGNKESTKEDKG</sequence>
<dbReference type="EMBL" id="MGFQ01000003">
    <property type="protein sequence ID" value="OGM10629.1"/>
    <property type="molecule type" value="Genomic_DNA"/>
</dbReference>
<gene>
    <name evidence="2" type="ORF">A2Z67_00035</name>
</gene>
<proteinExistence type="predicted"/>